<evidence type="ECO:0000256" key="1">
    <source>
        <dbReference type="SAM" id="MobiDB-lite"/>
    </source>
</evidence>
<protein>
    <submittedName>
        <fullName evidence="2">Uncharacterized protein</fullName>
    </submittedName>
</protein>
<dbReference type="Proteomes" id="UP001501509">
    <property type="component" value="Unassembled WGS sequence"/>
</dbReference>
<feature type="compositionally biased region" description="Basic residues" evidence="1">
    <location>
        <begin position="128"/>
        <end position="138"/>
    </location>
</feature>
<keyword evidence="3" id="KW-1185">Reference proteome</keyword>
<feature type="compositionally biased region" description="Low complexity" evidence="1">
    <location>
        <begin position="48"/>
        <end position="66"/>
    </location>
</feature>
<organism evidence="2 3">
    <name type="scientific">Actinomadura fulvescens</name>
    <dbReference type="NCBI Taxonomy" id="46160"/>
    <lineage>
        <taxon>Bacteria</taxon>
        <taxon>Bacillati</taxon>
        <taxon>Actinomycetota</taxon>
        <taxon>Actinomycetes</taxon>
        <taxon>Streptosporangiales</taxon>
        <taxon>Thermomonosporaceae</taxon>
        <taxon>Actinomadura</taxon>
    </lineage>
</organism>
<feature type="region of interest" description="Disordered" evidence="1">
    <location>
        <begin position="1"/>
        <end position="138"/>
    </location>
</feature>
<comment type="caution">
    <text evidence="2">The sequence shown here is derived from an EMBL/GenBank/DDBJ whole genome shotgun (WGS) entry which is preliminary data.</text>
</comment>
<name>A0ABN3PKR5_9ACTN</name>
<sequence length="138" mass="13922">MRCPTSGTPVTDLADPLPGPVRTAEGVRGTPHHTPDTASHGDTPRVLGRPGPASALRPAPRAASGAKPTGLPPRERGVAAGRLTEPAAARPDPDPLPRAPVPYAPAAPPSFTAGPAASSSHAAGPAIRHPRPRRRAPA</sequence>
<reference evidence="2 3" key="1">
    <citation type="journal article" date="2019" name="Int. J. Syst. Evol. Microbiol.">
        <title>The Global Catalogue of Microorganisms (GCM) 10K type strain sequencing project: providing services to taxonomists for standard genome sequencing and annotation.</title>
        <authorList>
            <consortium name="The Broad Institute Genomics Platform"/>
            <consortium name="The Broad Institute Genome Sequencing Center for Infectious Disease"/>
            <person name="Wu L."/>
            <person name="Ma J."/>
        </authorList>
    </citation>
    <scope>NUCLEOTIDE SEQUENCE [LARGE SCALE GENOMIC DNA]</scope>
    <source>
        <strain evidence="2 3">JCM 6833</strain>
    </source>
</reference>
<accession>A0ABN3PKR5</accession>
<evidence type="ECO:0000313" key="3">
    <source>
        <dbReference type="Proteomes" id="UP001501509"/>
    </source>
</evidence>
<dbReference type="EMBL" id="BAAATD010000002">
    <property type="protein sequence ID" value="GAA2588243.1"/>
    <property type="molecule type" value="Genomic_DNA"/>
</dbReference>
<gene>
    <name evidence="2" type="ORF">GCM10010411_21400</name>
</gene>
<feature type="compositionally biased region" description="Pro residues" evidence="1">
    <location>
        <begin position="94"/>
        <end position="108"/>
    </location>
</feature>
<evidence type="ECO:0000313" key="2">
    <source>
        <dbReference type="EMBL" id="GAA2588243.1"/>
    </source>
</evidence>
<proteinExistence type="predicted"/>
<feature type="compositionally biased region" description="Low complexity" evidence="1">
    <location>
        <begin position="113"/>
        <end position="127"/>
    </location>
</feature>